<evidence type="ECO:0000313" key="1">
    <source>
        <dbReference type="EMBL" id="CUS43268.1"/>
    </source>
</evidence>
<protein>
    <submittedName>
        <fullName evidence="1">Uncharacterized protein</fullName>
    </submittedName>
</protein>
<dbReference type="AntiFam" id="ANF00134">
    <property type="entry name" value="Shadow ORF (opposite odhA)"/>
</dbReference>
<accession>A0A160TGZ1</accession>
<gene>
    <name evidence="1" type="ORF">MGWOODY_Smn1319</name>
</gene>
<dbReference type="AlphaFoldDB" id="A0A160TGZ1"/>
<sequence length="493" mass="53918">MAEAAIAPHVDHDVAVETLAELDRHLGGEGHRLGIVAIDVEDRRLDALRHIRRIGRGACELRARREADLVVDDEVDTAAGIVAADAGEAEAFPHDALAGKRRIPMDQHRQRGLVLLQVAGDRLDRADLAQHDRVLSLKMRGVGDQRHVDADPVELAVGRGAEMVFHVARTGHVLRIVGAAAEFVEDDAERLGHHIGEHVQAAAMRHAEHDLAHAELAAIFDDAFERRDHALAAVQAEPLSADIFPTAEFLPLLGLDHLVQDRLLAERAELDRLVLALHPVLEEAALLHVGDVHIFEADIPAVVRAQDADEFTYRRPLQAHRAAEIDRAVEIGVGKAVILGREIGRHLALGKAERIEIGGEVPAHPIGADQQHRADRIRGGPDDIFLRWRRGGRCGLGATLGGLGRRLHLGRVERGRQIVGRAQRPVGLAPARAARIAFEPLEETTPAGLDAVRRYFVPRVQRVDERRAYAPGDVSEILAFVAHWLFLGASLGR</sequence>
<dbReference type="EMBL" id="CZQE01000027">
    <property type="protein sequence ID" value="CUS43268.1"/>
    <property type="molecule type" value="Genomic_DNA"/>
</dbReference>
<name>A0A160TGZ1_9ZZZZ</name>
<reference evidence="1" key="1">
    <citation type="submission" date="2015-10" db="EMBL/GenBank/DDBJ databases">
        <authorList>
            <person name="Gilbert D.G."/>
        </authorList>
    </citation>
    <scope>NUCLEOTIDE SEQUENCE</scope>
</reference>
<organism evidence="1">
    <name type="scientific">hydrothermal vent metagenome</name>
    <dbReference type="NCBI Taxonomy" id="652676"/>
    <lineage>
        <taxon>unclassified sequences</taxon>
        <taxon>metagenomes</taxon>
        <taxon>ecological metagenomes</taxon>
    </lineage>
</organism>
<proteinExistence type="predicted"/>